<feature type="transmembrane region" description="Helical" evidence="1">
    <location>
        <begin position="20"/>
        <end position="41"/>
    </location>
</feature>
<keyword evidence="3" id="KW-1185">Reference proteome</keyword>
<feature type="transmembrane region" description="Helical" evidence="1">
    <location>
        <begin position="248"/>
        <end position="267"/>
    </location>
</feature>
<feature type="transmembrane region" description="Helical" evidence="1">
    <location>
        <begin position="445"/>
        <end position="462"/>
    </location>
</feature>
<proteinExistence type="predicted"/>
<feature type="transmembrane region" description="Helical" evidence="1">
    <location>
        <begin position="313"/>
        <end position="333"/>
    </location>
</feature>
<feature type="transmembrane region" description="Helical" evidence="1">
    <location>
        <begin position="474"/>
        <end position="495"/>
    </location>
</feature>
<keyword evidence="1" id="KW-0472">Membrane</keyword>
<keyword evidence="1" id="KW-1133">Transmembrane helix</keyword>
<reference evidence="2 3" key="1">
    <citation type="submission" date="2020-10" db="EMBL/GenBank/DDBJ databases">
        <title>Complete genome sequence of Paludibaculum fermentans P105T, a facultatively anaerobic acidobacterium capable of dissimilatory Fe(III) reduction.</title>
        <authorList>
            <person name="Dedysh S.N."/>
            <person name="Beletsky A.V."/>
            <person name="Kulichevskaya I.S."/>
            <person name="Mardanov A.V."/>
            <person name="Ravin N.V."/>
        </authorList>
    </citation>
    <scope>NUCLEOTIDE SEQUENCE [LARGE SCALE GENOMIC DNA]</scope>
    <source>
        <strain evidence="2 3">P105</strain>
    </source>
</reference>
<dbReference type="RefSeq" id="WP_194447102.1">
    <property type="nucleotide sequence ID" value="NZ_CP063849.1"/>
</dbReference>
<feature type="transmembrane region" description="Helical" evidence="1">
    <location>
        <begin position="61"/>
        <end position="81"/>
    </location>
</feature>
<dbReference type="AlphaFoldDB" id="A0A7S7SH18"/>
<feature type="transmembrane region" description="Helical" evidence="1">
    <location>
        <begin position="408"/>
        <end position="433"/>
    </location>
</feature>
<evidence type="ECO:0008006" key="4">
    <source>
        <dbReference type="Google" id="ProtNLM"/>
    </source>
</evidence>
<feature type="transmembrane region" description="Helical" evidence="1">
    <location>
        <begin position="131"/>
        <end position="152"/>
    </location>
</feature>
<evidence type="ECO:0000313" key="3">
    <source>
        <dbReference type="Proteomes" id="UP000593892"/>
    </source>
</evidence>
<evidence type="ECO:0000256" key="1">
    <source>
        <dbReference type="SAM" id="Phobius"/>
    </source>
</evidence>
<dbReference type="Proteomes" id="UP000593892">
    <property type="component" value="Chromosome"/>
</dbReference>
<sequence length="516" mass="55613">MNQRPEARTLRSVMGSRHTLNLASGVFYFAARAVCAVIQLRVVTQYIGAEYGGLNAVLNQVIYYVMLAELGLSTAAISMLYEPVERGDVAETSGLLSALRGDIRRLLWVAAPLSLPLIYVYSRAVHSEIPWAIAFSCMVLVAASTLITLVTVHCQAYLNASGQIYRTNMILGGGALLKTAVGLSAAVYLHSYLAVPAAVALLTLGEVFLLRRTFRAVFPAFQGFHLAEHTLKLRAQAKYVLFHKVGGLIYYQSDFIILSLAASLVAVKTYAQYQYLAAGMIGLFNAAFASMTSTIAARLIVASPEERRRQYGTVCLAAYFAAFCLAGAFRYSAGSFVSALFHEDRGLSAGVVALFSVLLFLNLSKTVDDVFITARGAFRPGYYLPLMEAAEYILQGAVMVRWMGSEGILWAGIGTNVIFAVLAKSIVVARAVAHMPAPAFLLKKVINLAAAAVLAIPVYFVFSRIDGLALNATLKFVLINAVAVSYVLPVTLAIVQRGFAAAAEMEPVVEPAEVVQ</sequence>
<evidence type="ECO:0000313" key="2">
    <source>
        <dbReference type="EMBL" id="QOY85432.1"/>
    </source>
</evidence>
<feature type="transmembrane region" description="Helical" evidence="1">
    <location>
        <begin position="273"/>
        <end position="301"/>
    </location>
</feature>
<feature type="transmembrane region" description="Helical" evidence="1">
    <location>
        <begin position="106"/>
        <end position="125"/>
    </location>
</feature>
<dbReference type="EMBL" id="CP063849">
    <property type="protein sequence ID" value="QOY85432.1"/>
    <property type="molecule type" value="Genomic_DNA"/>
</dbReference>
<dbReference type="KEGG" id="pfer:IRI77_21675"/>
<keyword evidence="1" id="KW-0812">Transmembrane</keyword>
<protein>
    <recommendedName>
        <fullName evidence="4">Polysaccharide biosynthesis protein</fullName>
    </recommendedName>
</protein>
<feature type="transmembrane region" description="Helical" evidence="1">
    <location>
        <begin position="164"/>
        <end position="186"/>
    </location>
</feature>
<feature type="transmembrane region" description="Helical" evidence="1">
    <location>
        <begin position="345"/>
        <end position="363"/>
    </location>
</feature>
<gene>
    <name evidence="2" type="ORF">IRI77_21675</name>
</gene>
<accession>A0A7S7SH18</accession>
<organism evidence="2 3">
    <name type="scientific">Paludibaculum fermentans</name>
    <dbReference type="NCBI Taxonomy" id="1473598"/>
    <lineage>
        <taxon>Bacteria</taxon>
        <taxon>Pseudomonadati</taxon>
        <taxon>Acidobacteriota</taxon>
        <taxon>Terriglobia</taxon>
        <taxon>Bryobacterales</taxon>
        <taxon>Bryobacteraceae</taxon>
        <taxon>Paludibaculum</taxon>
    </lineage>
</organism>
<feature type="transmembrane region" description="Helical" evidence="1">
    <location>
        <begin position="192"/>
        <end position="210"/>
    </location>
</feature>
<name>A0A7S7SH18_PALFE</name>